<feature type="compositionally biased region" description="Polar residues" evidence="1">
    <location>
        <begin position="383"/>
        <end position="397"/>
    </location>
</feature>
<feature type="region of interest" description="Disordered" evidence="1">
    <location>
        <begin position="519"/>
        <end position="540"/>
    </location>
</feature>
<evidence type="ECO:0000256" key="1">
    <source>
        <dbReference type="SAM" id="MobiDB-lite"/>
    </source>
</evidence>
<evidence type="ECO:0000313" key="2">
    <source>
        <dbReference type="EMBL" id="CAL1695799.1"/>
    </source>
</evidence>
<feature type="compositionally biased region" description="Basic and acidic residues" evidence="1">
    <location>
        <begin position="523"/>
        <end position="540"/>
    </location>
</feature>
<name>A0ABP1CML4_9APHY</name>
<proteinExistence type="predicted"/>
<feature type="region of interest" description="Disordered" evidence="1">
    <location>
        <begin position="316"/>
        <end position="410"/>
    </location>
</feature>
<keyword evidence="3" id="KW-1185">Reference proteome</keyword>
<protein>
    <submittedName>
        <fullName evidence="2">Uncharacterized protein</fullName>
    </submittedName>
</protein>
<dbReference type="Proteomes" id="UP001497453">
    <property type="component" value="Chromosome 1"/>
</dbReference>
<organism evidence="2 3">
    <name type="scientific">Somion occarium</name>
    <dbReference type="NCBI Taxonomy" id="3059160"/>
    <lineage>
        <taxon>Eukaryota</taxon>
        <taxon>Fungi</taxon>
        <taxon>Dikarya</taxon>
        <taxon>Basidiomycota</taxon>
        <taxon>Agaricomycotina</taxon>
        <taxon>Agaricomycetes</taxon>
        <taxon>Polyporales</taxon>
        <taxon>Cerrenaceae</taxon>
        <taxon>Somion</taxon>
    </lineage>
</organism>
<sequence>MPPRSLSALLKEPFGPFRDSDILDSNLKSTRRKVLSLRSMVLSTKKDIVGLDTTEPFQPESAQYKKVEVSGVLEILDLGWLSESGRRRVVQKVRERDGSNSTLTLEAIYGTRTSRRNGRPGLTVKVTIKAVKNMTAGYLTTSDLPNGLFIKTVDRDRWYSIISMDDQTFQKSHKFLGRYRALRVLNDIIKYDEENSSEPTPQSDRTPLWFAKLYTRRMREINTQNDFAIHLSSDSSDYESSSGSPADIDQRDRHIKPYRVRALRHELPRDILPLLRRHASWLIQDQEDRVHKRKRKFDPAVWRRWLNRGEDADMLVADEDEEATDVTTNRKGKRKATEVDSEPIGGSSRRVRPDDSHPKTPTPPPEEVIPDEEDARSYDSDFSPESTPDWNPSSEASYPSRPATPDSPTLIQKVRDIGTILYHDPDPPDSSMKWWCPVKTCNYMINLLDLTEENTRPLDQETIDRLKARRWYLRMGWVMDAWKIMARAHYDDHLHRVGVRMTWDKFKRVRLSYVSNVQQPLDDGQHGEAEPRVKEESLEH</sequence>
<accession>A0ABP1CML4</accession>
<reference evidence="3" key="1">
    <citation type="submission" date="2024-04" db="EMBL/GenBank/DDBJ databases">
        <authorList>
            <person name="Shaw F."/>
            <person name="Minotto A."/>
        </authorList>
    </citation>
    <scope>NUCLEOTIDE SEQUENCE [LARGE SCALE GENOMIC DNA]</scope>
</reference>
<dbReference type="EMBL" id="OZ037944">
    <property type="protein sequence ID" value="CAL1695799.1"/>
    <property type="molecule type" value="Genomic_DNA"/>
</dbReference>
<gene>
    <name evidence="2" type="ORF">GFSPODELE1_LOCUS899</name>
</gene>
<evidence type="ECO:0000313" key="3">
    <source>
        <dbReference type="Proteomes" id="UP001497453"/>
    </source>
</evidence>